<feature type="region of interest" description="Disordered" evidence="1">
    <location>
        <begin position="1"/>
        <end position="46"/>
    </location>
</feature>
<name>A0A0L9VNT3_PHAAN</name>
<accession>A0A0L9VNT3</accession>
<dbReference type="Proteomes" id="UP000053144">
    <property type="component" value="Chromosome 10"/>
</dbReference>
<dbReference type="AlphaFoldDB" id="A0A0L9VNT3"/>
<dbReference type="Gramene" id="KOM56404">
    <property type="protein sequence ID" value="KOM56404"/>
    <property type="gene ID" value="LR48_Vigan10g229600"/>
</dbReference>
<gene>
    <name evidence="2" type="ORF">LR48_Vigan10g229600</name>
</gene>
<sequence length="317" mass="35707">MTDPQTNSTETSFINESNGSLRTNDHQVDHKGSTERSGRTTLPKSSIQVAHQIDNPSLPSITPASRMVLARPAWRRRRENEQLRVLIVRPSTSLSSLQPSGLQQVTVRPSQVTVRPSTNSSSLQGSSGLRDNLECFKGPSNHPETFWRPPWGRTSIPHYIHKEPVSGASKERQLNLSVSSAQSYLLGHSASSTRPLSQIWHRRFGHSASTTRPFGLNVQPFGHSLTFQVFSQTWPHRYLTKFDINDSAIRPRSFDHSASTTRPFSLNVQPFGHRLTFHVFFQTLPHKYLAKFGINDSAIRYLPFDHSTSTFNRSVIA</sequence>
<feature type="compositionally biased region" description="Polar residues" evidence="1">
    <location>
        <begin position="1"/>
        <end position="22"/>
    </location>
</feature>
<evidence type="ECO:0000313" key="3">
    <source>
        <dbReference type="Proteomes" id="UP000053144"/>
    </source>
</evidence>
<organism evidence="2 3">
    <name type="scientific">Phaseolus angularis</name>
    <name type="common">Azuki bean</name>
    <name type="synonym">Vigna angularis</name>
    <dbReference type="NCBI Taxonomy" id="3914"/>
    <lineage>
        <taxon>Eukaryota</taxon>
        <taxon>Viridiplantae</taxon>
        <taxon>Streptophyta</taxon>
        <taxon>Embryophyta</taxon>
        <taxon>Tracheophyta</taxon>
        <taxon>Spermatophyta</taxon>
        <taxon>Magnoliopsida</taxon>
        <taxon>eudicotyledons</taxon>
        <taxon>Gunneridae</taxon>
        <taxon>Pentapetalae</taxon>
        <taxon>rosids</taxon>
        <taxon>fabids</taxon>
        <taxon>Fabales</taxon>
        <taxon>Fabaceae</taxon>
        <taxon>Papilionoideae</taxon>
        <taxon>50 kb inversion clade</taxon>
        <taxon>NPAAA clade</taxon>
        <taxon>indigoferoid/millettioid clade</taxon>
        <taxon>Phaseoleae</taxon>
        <taxon>Vigna</taxon>
    </lineage>
</organism>
<feature type="compositionally biased region" description="Basic and acidic residues" evidence="1">
    <location>
        <begin position="23"/>
        <end position="38"/>
    </location>
</feature>
<dbReference type="EMBL" id="CM003380">
    <property type="protein sequence ID" value="KOM56404.1"/>
    <property type="molecule type" value="Genomic_DNA"/>
</dbReference>
<protein>
    <submittedName>
        <fullName evidence="2">Uncharacterized protein</fullName>
    </submittedName>
</protein>
<proteinExistence type="predicted"/>
<evidence type="ECO:0000256" key="1">
    <source>
        <dbReference type="SAM" id="MobiDB-lite"/>
    </source>
</evidence>
<evidence type="ECO:0000313" key="2">
    <source>
        <dbReference type="EMBL" id="KOM56404.1"/>
    </source>
</evidence>
<reference evidence="3" key="1">
    <citation type="journal article" date="2015" name="Proc. Natl. Acad. Sci. U.S.A.">
        <title>Genome sequencing of adzuki bean (Vigna angularis) provides insight into high starch and low fat accumulation and domestication.</title>
        <authorList>
            <person name="Yang K."/>
            <person name="Tian Z."/>
            <person name="Chen C."/>
            <person name="Luo L."/>
            <person name="Zhao B."/>
            <person name="Wang Z."/>
            <person name="Yu L."/>
            <person name="Li Y."/>
            <person name="Sun Y."/>
            <person name="Li W."/>
            <person name="Chen Y."/>
            <person name="Li Y."/>
            <person name="Zhang Y."/>
            <person name="Ai D."/>
            <person name="Zhao J."/>
            <person name="Shang C."/>
            <person name="Ma Y."/>
            <person name="Wu B."/>
            <person name="Wang M."/>
            <person name="Gao L."/>
            <person name="Sun D."/>
            <person name="Zhang P."/>
            <person name="Guo F."/>
            <person name="Wang W."/>
            <person name="Li Y."/>
            <person name="Wang J."/>
            <person name="Varshney R.K."/>
            <person name="Wang J."/>
            <person name="Ling H.Q."/>
            <person name="Wan P."/>
        </authorList>
    </citation>
    <scope>NUCLEOTIDE SEQUENCE</scope>
    <source>
        <strain evidence="3">cv. Jingnong 6</strain>
    </source>
</reference>